<organism evidence="3 4">
    <name type="scientific">Muiribacterium halophilum</name>
    <dbReference type="NCBI Taxonomy" id="2053465"/>
    <lineage>
        <taxon>Bacteria</taxon>
        <taxon>Candidatus Muiribacteriota</taxon>
        <taxon>Candidatus Muiribacteriia</taxon>
        <taxon>Candidatus Muiribacteriales</taxon>
        <taxon>Candidatus Muiribacteriaceae</taxon>
        <taxon>Candidatus Muiribacterium</taxon>
    </lineage>
</organism>
<dbReference type="Gene3D" id="3.60.21.10">
    <property type="match status" value="1"/>
</dbReference>
<dbReference type="PANTHER" id="PTHR36303:SF1">
    <property type="entry name" value="2',3'-CYCLIC-NUCLEOTIDE 2'-PHOSPHODIESTERASE"/>
    <property type="match status" value="1"/>
</dbReference>
<dbReference type="AlphaFoldDB" id="A0A2N5ZH54"/>
<feature type="binding site" evidence="2">
    <location>
        <position position="44"/>
    </location>
    <ligand>
        <name>Fe cation</name>
        <dbReference type="ChEBI" id="CHEBI:24875"/>
        <label>2</label>
    </ligand>
</feature>
<evidence type="ECO:0000313" key="4">
    <source>
        <dbReference type="Proteomes" id="UP000234857"/>
    </source>
</evidence>
<keyword evidence="2" id="KW-0479">Metal-binding</keyword>
<proteinExistence type="predicted"/>
<feature type="binding site" evidence="2">
    <location>
        <position position="13"/>
    </location>
    <ligand>
        <name>Fe cation</name>
        <dbReference type="ChEBI" id="CHEBI:24875"/>
        <label>1</label>
    </ligand>
</feature>
<comment type="caution">
    <text evidence="3">The sequence shown here is derived from an EMBL/GenBank/DDBJ whole genome shotgun (WGS) entry which is preliminary data.</text>
</comment>
<sequence length="265" mass="29388">MNNKYFKVMMIGDVIGRTGRTLLLDHLMEIRAVENIDIVIANGENSAGGLGITSKTYRAMKQAGVDIITLGNHLWDKSDIYSIIENDDVIRPLNYPGKVEGEGVRIFEEAGLRFAVVSLLGRVYMPRGECPFRAMDKVIENLKKDGINIIIVDFHAEATSEKIAMGFYLDSRISLIAGTHTHVQTNDSRVLSGGTGYITDIGMTGDRESVIGIDKDIIIEKFLLQQPRRFKVGNKKPMINAVIAAVDKKTGLCKSIKKINKDLDF</sequence>
<name>A0A2N5ZH54_MUIH1</name>
<accession>A0A2N5ZH54</accession>
<dbReference type="Pfam" id="PF13277">
    <property type="entry name" value="YmdB"/>
    <property type="match status" value="1"/>
</dbReference>
<feature type="binding site" evidence="2">
    <location>
        <position position="45"/>
    </location>
    <ligand>
        <name>Fe cation</name>
        <dbReference type="ChEBI" id="CHEBI:24875"/>
        <label>1</label>
    </ligand>
</feature>
<reference evidence="3 4" key="1">
    <citation type="submission" date="2017-11" db="EMBL/GenBank/DDBJ databases">
        <title>Genome-resolved metagenomics identifies genetic mobility, metabolic interactions, and unexpected diversity in perchlorate-reducing communities.</title>
        <authorList>
            <person name="Barnum T.P."/>
            <person name="Figueroa I.A."/>
            <person name="Carlstrom C.I."/>
            <person name="Lucas L.N."/>
            <person name="Engelbrektson A.L."/>
            <person name="Coates J.D."/>
        </authorList>
    </citation>
    <scope>NUCLEOTIDE SEQUENCE [LARGE SCALE GENOMIC DNA]</scope>
    <source>
        <strain evidence="3">BM706</strain>
    </source>
</reference>
<dbReference type="SUPFAM" id="SSF56300">
    <property type="entry name" value="Metallo-dependent phosphatases"/>
    <property type="match status" value="1"/>
</dbReference>
<feature type="binding site" evidence="2">
    <location>
        <position position="44"/>
    </location>
    <ligand>
        <name>Fe cation</name>
        <dbReference type="ChEBI" id="CHEBI:24875"/>
        <label>1</label>
    </ligand>
</feature>
<evidence type="ECO:0000256" key="2">
    <source>
        <dbReference type="PIRSR" id="PIRSR004789-51"/>
    </source>
</evidence>
<dbReference type="Proteomes" id="UP000234857">
    <property type="component" value="Unassembled WGS sequence"/>
</dbReference>
<dbReference type="InterPro" id="IPR029052">
    <property type="entry name" value="Metallo-depent_PP-like"/>
</dbReference>
<dbReference type="PANTHER" id="PTHR36303">
    <property type="entry name" value="2',3'-CYCLIC-NUCLEOTIDE 2'-PHOSPHODIESTERASE"/>
    <property type="match status" value="1"/>
</dbReference>
<evidence type="ECO:0000256" key="1">
    <source>
        <dbReference type="PIRSR" id="PIRSR004789-50"/>
    </source>
</evidence>
<feature type="binding site" evidence="2">
    <location>
        <position position="180"/>
    </location>
    <ligand>
        <name>Fe cation</name>
        <dbReference type="ChEBI" id="CHEBI:24875"/>
        <label>2</label>
    </ligand>
</feature>
<protein>
    <submittedName>
        <fullName evidence="3">TIGR00282 family metallophosphoesterase</fullName>
    </submittedName>
</protein>
<feature type="binding site" evidence="2">
    <location>
        <position position="72"/>
    </location>
    <ligand>
        <name>Fe cation</name>
        <dbReference type="ChEBI" id="CHEBI:24875"/>
        <label>2</label>
    </ligand>
</feature>
<gene>
    <name evidence="3" type="ORF">C0601_05920</name>
</gene>
<evidence type="ECO:0000313" key="3">
    <source>
        <dbReference type="EMBL" id="PLX17976.1"/>
    </source>
</evidence>
<feature type="binding site" evidence="2">
    <location>
        <position position="155"/>
    </location>
    <ligand>
        <name>Fe cation</name>
        <dbReference type="ChEBI" id="CHEBI:24875"/>
        <label>2</label>
    </ligand>
</feature>
<dbReference type="GO" id="GO:0004113">
    <property type="term" value="F:2',3'-cyclic-nucleotide 3'-phosphodiesterase activity"/>
    <property type="evidence" value="ECO:0007669"/>
    <property type="project" value="TreeGrafter"/>
</dbReference>
<feature type="active site" description="Proton donor" evidence="1">
    <location>
        <position position="73"/>
    </location>
</feature>
<dbReference type="EMBL" id="PKTG01000076">
    <property type="protein sequence ID" value="PLX17976.1"/>
    <property type="molecule type" value="Genomic_DNA"/>
</dbReference>
<dbReference type="PIRSF" id="PIRSF004789">
    <property type="entry name" value="DR1281"/>
    <property type="match status" value="1"/>
</dbReference>
<dbReference type="NCBIfam" id="TIGR00282">
    <property type="entry name" value="TIGR00282 family metallophosphoesterase"/>
    <property type="match status" value="1"/>
</dbReference>
<dbReference type="InterPro" id="IPR005235">
    <property type="entry name" value="YmdB-like"/>
</dbReference>
<dbReference type="GO" id="GO:0046872">
    <property type="term" value="F:metal ion binding"/>
    <property type="evidence" value="ECO:0007669"/>
    <property type="project" value="UniProtKB-KW"/>
</dbReference>
<feature type="binding site" evidence="2">
    <location>
        <position position="182"/>
    </location>
    <ligand>
        <name>Fe cation</name>
        <dbReference type="ChEBI" id="CHEBI:24875"/>
        <label>1</label>
    </ligand>
</feature>